<reference evidence="3" key="1">
    <citation type="journal article" date="2021" name="Nat. Commun.">
        <title>Genomic analyses provide insights into spinach domestication and the genetic basis of agronomic traits.</title>
        <authorList>
            <person name="Cai X."/>
            <person name="Sun X."/>
            <person name="Xu C."/>
            <person name="Sun H."/>
            <person name="Wang X."/>
            <person name="Ge C."/>
            <person name="Zhang Z."/>
            <person name="Wang Q."/>
            <person name="Fei Z."/>
            <person name="Jiao C."/>
            <person name="Wang Q."/>
        </authorList>
    </citation>
    <scope>NUCLEOTIDE SEQUENCE [LARGE SCALE GENOMIC DNA]</scope>
    <source>
        <strain evidence="3">cv. Varoflay</strain>
    </source>
</reference>
<sequence length="283" mass="32587">MSDYNASRKKNKGNSTLDAYFQKKRRTQEDNTSSPIATQNQNENESSPSAPNTTAPTRERVTQFDINSLSYDPGLRKRISDYHPDDQDAVRRAYIQRTVVQPRDHDFQQRFVGGGMRRFNPDWYDAYKTWLECSIAKEAAFCFVCYLFRDDIGAMDGDGHDTFVSKGFKGWNRPHAFSKHVGAINSVHNRCMEKYNALIDPQTSIQNVLSPVTPQARKDYQTRLVASLDCLRYLLLQGMAIRGHDESENSFNQGNFRELLKWYAKRKKKVAKVVLKNAPEIIK</sequence>
<feature type="region of interest" description="Disordered" evidence="1">
    <location>
        <begin position="1"/>
        <end position="61"/>
    </location>
</feature>
<keyword evidence="3" id="KW-1185">Reference proteome</keyword>
<dbReference type="Pfam" id="PF14291">
    <property type="entry name" value="DUF4371"/>
    <property type="match status" value="1"/>
</dbReference>
<dbReference type="Proteomes" id="UP000813463">
    <property type="component" value="Chromosome 6"/>
</dbReference>
<evidence type="ECO:0000256" key="1">
    <source>
        <dbReference type="SAM" id="MobiDB-lite"/>
    </source>
</evidence>
<dbReference type="RefSeq" id="XP_056689640.1">
    <property type="nucleotide sequence ID" value="XM_056833662.1"/>
</dbReference>
<accession>A0ABM3R1Z5</accession>
<gene>
    <name evidence="4" type="primary">LOC130464201</name>
</gene>
<dbReference type="GeneID" id="130464201"/>
<dbReference type="PANTHER" id="PTHR45749">
    <property type="match status" value="1"/>
</dbReference>
<feature type="compositionally biased region" description="Polar residues" evidence="1">
    <location>
        <begin position="30"/>
        <end position="56"/>
    </location>
</feature>
<evidence type="ECO:0000313" key="3">
    <source>
        <dbReference type="Proteomes" id="UP000813463"/>
    </source>
</evidence>
<protein>
    <recommendedName>
        <fullName evidence="2">TTF-type domain-containing protein</fullName>
    </recommendedName>
</protein>
<evidence type="ECO:0000313" key="4">
    <source>
        <dbReference type="RefSeq" id="XP_056689640.1"/>
    </source>
</evidence>
<evidence type="ECO:0000259" key="2">
    <source>
        <dbReference type="SMART" id="SM00597"/>
    </source>
</evidence>
<dbReference type="PANTHER" id="PTHR45749:SF34">
    <property type="entry name" value="ZINC FINGER MYM-TYPE PROTEIN 1-LIKE"/>
    <property type="match status" value="1"/>
</dbReference>
<name>A0ABM3R1Z5_SPIOL</name>
<dbReference type="SMART" id="SM00597">
    <property type="entry name" value="ZnF_TTF"/>
    <property type="match status" value="1"/>
</dbReference>
<proteinExistence type="predicted"/>
<organism evidence="3 4">
    <name type="scientific">Spinacia oleracea</name>
    <name type="common">Spinach</name>
    <dbReference type="NCBI Taxonomy" id="3562"/>
    <lineage>
        <taxon>Eukaryota</taxon>
        <taxon>Viridiplantae</taxon>
        <taxon>Streptophyta</taxon>
        <taxon>Embryophyta</taxon>
        <taxon>Tracheophyta</taxon>
        <taxon>Spermatophyta</taxon>
        <taxon>Magnoliopsida</taxon>
        <taxon>eudicotyledons</taxon>
        <taxon>Gunneridae</taxon>
        <taxon>Pentapetalae</taxon>
        <taxon>Caryophyllales</taxon>
        <taxon>Chenopodiaceae</taxon>
        <taxon>Chenopodioideae</taxon>
        <taxon>Anserineae</taxon>
        <taxon>Spinacia</taxon>
    </lineage>
</organism>
<reference evidence="4" key="2">
    <citation type="submission" date="2025-08" db="UniProtKB">
        <authorList>
            <consortium name="RefSeq"/>
        </authorList>
    </citation>
    <scope>IDENTIFICATION</scope>
    <source>
        <tissue evidence="4">Leaf</tissue>
    </source>
</reference>
<feature type="domain" description="TTF-type" evidence="2">
    <location>
        <begin position="115"/>
        <end position="207"/>
    </location>
</feature>
<dbReference type="InterPro" id="IPR025398">
    <property type="entry name" value="DUF4371"/>
</dbReference>
<dbReference type="InterPro" id="IPR006580">
    <property type="entry name" value="Znf_TTF"/>
</dbReference>